<feature type="transmembrane region" description="Helical" evidence="6">
    <location>
        <begin position="55"/>
        <end position="82"/>
    </location>
</feature>
<evidence type="ECO:0000313" key="8">
    <source>
        <dbReference type="Proteomes" id="UP000175691"/>
    </source>
</evidence>
<evidence type="ECO:0000313" key="7">
    <source>
        <dbReference type="EMBL" id="OFC69068.1"/>
    </source>
</evidence>
<dbReference type="OrthoDB" id="6332872at2"/>
<keyword evidence="2" id="KW-1003">Cell membrane</keyword>
<evidence type="ECO:0000256" key="6">
    <source>
        <dbReference type="SAM" id="Phobius"/>
    </source>
</evidence>
<feature type="transmembrane region" description="Helical" evidence="6">
    <location>
        <begin position="88"/>
        <end position="111"/>
    </location>
</feature>
<dbReference type="PANTHER" id="PTHR33931:SF2">
    <property type="entry name" value="HOLIN-LIKE PROTEIN CIDA"/>
    <property type="match status" value="1"/>
</dbReference>
<keyword evidence="3 6" id="KW-0812">Transmembrane</keyword>
<keyword evidence="4 6" id="KW-1133">Transmembrane helix</keyword>
<comment type="subcellular location">
    <subcellularLocation>
        <location evidence="1">Cell membrane</location>
        <topology evidence="1">Multi-pass membrane protein</topology>
    </subcellularLocation>
</comment>
<dbReference type="Proteomes" id="UP000175691">
    <property type="component" value="Unassembled WGS sequence"/>
</dbReference>
<keyword evidence="8" id="KW-1185">Reference proteome</keyword>
<keyword evidence="5 6" id="KW-0472">Membrane</keyword>
<dbReference type="EMBL" id="MDHN01000041">
    <property type="protein sequence ID" value="OFC69068.1"/>
    <property type="molecule type" value="Genomic_DNA"/>
</dbReference>
<feature type="transmembrane region" description="Helical" evidence="6">
    <location>
        <begin position="7"/>
        <end position="24"/>
    </location>
</feature>
<sequence length="124" mass="13671">MSLFFRFLIGFSLICFFYFSGEMLVRVASIPLPGTLMGLLMLLAWQFFRRKTPMLLLAGGTPILKHMAMLFVPAVLGVGVYWQEISENITGIALAIIVSTAISLGISAWIAQKILQSVVVKDDS</sequence>
<dbReference type="PANTHER" id="PTHR33931">
    <property type="entry name" value="HOLIN-LIKE PROTEIN CIDA-RELATED"/>
    <property type="match status" value="1"/>
</dbReference>
<comment type="caution">
    <text evidence="7">The sequence shown here is derived from an EMBL/GenBank/DDBJ whole genome shotgun (WGS) entry which is preliminary data.</text>
</comment>
<dbReference type="RefSeq" id="WP_070127230.1">
    <property type="nucleotide sequence ID" value="NZ_MDHN01000041.1"/>
</dbReference>
<dbReference type="InterPro" id="IPR017756">
    <property type="entry name" value="TM_Gly-Cys-Arg_CS"/>
</dbReference>
<dbReference type="InterPro" id="IPR005538">
    <property type="entry name" value="LrgA/CidA"/>
</dbReference>
<dbReference type="NCBIfam" id="TIGR03382">
    <property type="entry name" value="GC_trans_RRR"/>
    <property type="match status" value="1"/>
</dbReference>
<evidence type="ECO:0000256" key="1">
    <source>
        <dbReference type="ARBA" id="ARBA00004651"/>
    </source>
</evidence>
<evidence type="ECO:0000256" key="2">
    <source>
        <dbReference type="ARBA" id="ARBA00022475"/>
    </source>
</evidence>
<gene>
    <name evidence="7" type="ORF">BFC18_20245</name>
</gene>
<evidence type="ECO:0000256" key="4">
    <source>
        <dbReference type="ARBA" id="ARBA00022989"/>
    </source>
</evidence>
<name>A0A1E7Z6B1_9ALTE</name>
<protein>
    <recommendedName>
        <fullName evidence="9">Murein hydrolase transporter LrgA</fullName>
    </recommendedName>
</protein>
<dbReference type="AlphaFoldDB" id="A0A1E7Z6B1"/>
<proteinExistence type="predicted"/>
<evidence type="ECO:0000256" key="3">
    <source>
        <dbReference type="ARBA" id="ARBA00022692"/>
    </source>
</evidence>
<reference evidence="7 8" key="1">
    <citation type="submission" date="2016-08" db="EMBL/GenBank/DDBJ databases">
        <authorList>
            <person name="Seilhamer J.J."/>
        </authorList>
    </citation>
    <scope>NUCLEOTIDE SEQUENCE [LARGE SCALE GENOMIC DNA]</scope>
    <source>
        <strain evidence="7 8">KCTC 42603</strain>
    </source>
</reference>
<evidence type="ECO:0000256" key="5">
    <source>
        <dbReference type="ARBA" id="ARBA00023136"/>
    </source>
</evidence>
<feature type="transmembrane region" description="Helical" evidence="6">
    <location>
        <begin position="30"/>
        <end position="48"/>
    </location>
</feature>
<evidence type="ECO:0008006" key="9">
    <source>
        <dbReference type="Google" id="ProtNLM"/>
    </source>
</evidence>
<dbReference type="Pfam" id="PF03788">
    <property type="entry name" value="LrgA"/>
    <property type="match status" value="1"/>
</dbReference>
<dbReference type="STRING" id="1656094.BFC18_20245"/>
<accession>A0A1E7Z6B1</accession>
<dbReference type="GO" id="GO:0005886">
    <property type="term" value="C:plasma membrane"/>
    <property type="evidence" value="ECO:0007669"/>
    <property type="project" value="UniProtKB-SubCell"/>
</dbReference>
<organism evidence="7 8">
    <name type="scientific">Alteromonas confluentis</name>
    <dbReference type="NCBI Taxonomy" id="1656094"/>
    <lineage>
        <taxon>Bacteria</taxon>
        <taxon>Pseudomonadati</taxon>
        <taxon>Pseudomonadota</taxon>
        <taxon>Gammaproteobacteria</taxon>
        <taxon>Alteromonadales</taxon>
        <taxon>Alteromonadaceae</taxon>
        <taxon>Alteromonas/Salinimonas group</taxon>
        <taxon>Alteromonas</taxon>
    </lineage>
</organism>